<keyword evidence="4 15" id="KW-0285">Flavoprotein</keyword>
<evidence type="ECO:0000256" key="13">
    <source>
        <dbReference type="ARBA" id="ARBA00047880"/>
    </source>
</evidence>
<dbReference type="InterPro" id="IPR015865">
    <property type="entry name" value="Riboflavin_kinase_bac/euk"/>
</dbReference>
<keyword evidence="5 15" id="KW-0288">FMN</keyword>
<evidence type="ECO:0000256" key="3">
    <source>
        <dbReference type="ARBA" id="ARBA00005201"/>
    </source>
</evidence>
<dbReference type="NCBIfam" id="TIGR00083">
    <property type="entry name" value="ribF"/>
    <property type="match status" value="1"/>
</dbReference>
<keyword evidence="18" id="KW-1185">Reference proteome</keyword>
<dbReference type="InterPro" id="IPR002606">
    <property type="entry name" value="Riboflavin_kinase_bac"/>
</dbReference>
<evidence type="ECO:0000313" key="17">
    <source>
        <dbReference type="EMBL" id="SEI49129.1"/>
    </source>
</evidence>
<dbReference type="AlphaFoldDB" id="A0A1H6QZR7"/>
<comment type="function">
    <text evidence="1">Catalyzes the phosphorylation of riboflavin to FMN followed by the adenylation of FMN to FAD.</text>
</comment>
<comment type="pathway">
    <text evidence="3 15">Cofactor biosynthesis; FMN biosynthesis; FMN from riboflavin (ATP route): step 1/1.</text>
</comment>
<evidence type="ECO:0000256" key="2">
    <source>
        <dbReference type="ARBA" id="ARBA00004726"/>
    </source>
</evidence>
<dbReference type="NCBIfam" id="NF004160">
    <property type="entry name" value="PRK05627.1-3"/>
    <property type="match status" value="1"/>
</dbReference>
<evidence type="ECO:0000256" key="5">
    <source>
        <dbReference type="ARBA" id="ARBA00022643"/>
    </source>
</evidence>
<dbReference type="GO" id="GO:0003919">
    <property type="term" value="F:FMN adenylyltransferase activity"/>
    <property type="evidence" value="ECO:0007669"/>
    <property type="project" value="UniProtKB-UniRule"/>
</dbReference>
<evidence type="ECO:0000256" key="8">
    <source>
        <dbReference type="ARBA" id="ARBA00022741"/>
    </source>
</evidence>
<dbReference type="GO" id="GO:0009398">
    <property type="term" value="P:FMN biosynthetic process"/>
    <property type="evidence" value="ECO:0007669"/>
    <property type="project" value="UniProtKB-UniRule"/>
</dbReference>
<dbReference type="InterPro" id="IPR023468">
    <property type="entry name" value="Riboflavin_kinase"/>
</dbReference>
<dbReference type="PANTHER" id="PTHR22749">
    <property type="entry name" value="RIBOFLAVIN KINASE/FMN ADENYLYLTRANSFERASE"/>
    <property type="match status" value="1"/>
</dbReference>
<dbReference type="InterPro" id="IPR014729">
    <property type="entry name" value="Rossmann-like_a/b/a_fold"/>
</dbReference>
<dbReference type="Proteomes" id="UP000198564">
    <property type="component" value="Unassembled WGS sequence"/>
</dbReference>
<gene>
    <name evidence="17" type="ORF">SAMN04488113_101120</name>
</gene>
<evidence type="ECO:0000259" key="16">
    <source>
        <dbReference type="SMART" id="SM00904"/>
    </source>
</evidence>
<dbReference type="EMBL" id="FNYW01000001">
    <property type="protein sequence ID" value="SEI49129.1"/>
    <property type="molecule type" value="Genomic_DNA"/>
</dbReference>
<dbReference type="CDD" id="cd02064">
    <property type="entry name" value="FAD_synthetase_N"/>
    <property type="match status" value="1"/>
</dbReference>
<evidence type="ECO:0000256" key="15">
    <source>
        <dbReference type="PIRNR" id="PIRNR004491"/>
    </source>
</evidence>
<evidence type="ECO:0000256" key="9">
    <source>
        <dbReference type="ARBA" id="ARBA00022777"/>
    </source>
</evidence>
<dbReference type="InterPro" id="IPR015864">
    <property type="entry name" value="FAD_synthase"/>
</dbReference>
<evidence type="ECO:0000256" key="12">
    <source>
        <dbReference type="ARBA" id="ARBA00023268"/>
    </source>
</evidence>
<dbReference type="InterPro" id="IPR023465">
    <property type="entry name" value="Riboflavin_kinase_dom_sf"/>
</dbReference>
<keyword evidence="9 15" id="KW-0418">Kinase</keyword>
<feature type="domain" description="Riboflavin kinase" evidence="16">
    <location>
        <begin position="186"/>
        <end position="311"/>
    </location>
</feature>
<evidence type="ECO:0000256" key="14">
    <source>
        <dbReference type="ARBA" id="ARBA00049494"/>
    </source>
</evidence>
<protein>
    <recommendedName>
        <fullName evidence="15">Riboflavin biosynthesis protein</fullName>
    </recommendedName>
    <domain>
        <recommendedName>
            <fullName evidence="15">Riboflavin kinase</fullName>
            <ecNumber evidence="15">2.7.1.26</ecNumber>
        </recommendedName>
        <alternativeName>
            <fullName evidence="15">Flavokinase</fullName>
        </alternativeName>
    </domain>
    <domain>
        <recommendedName>
            <fullName evidence="15">FMN adenylyltransferase</fullName>
            <ecNumber evidence="15">2.7.7.2</ecNumber>
        </recommendedName>
        <alternativeName>
            <fullName evidence="15">FAD pyrophosphorylase</fullName>
        </alternativeName>
        <alternativeName>
            <fullName evidence="15">FAD synthase</fullName>
        </alternativeName>
    </domain>
</protein>
<dbReference type="OrthoDB" id="9803667at2"/>
<evidence type="ECO:0000313" key="18">
    <source>
        <dbReference type="Proteomes" id="UP000198564"/>
    </source>
</evidence>
<dbReference type="EC" id="2.7.1.26" evidence="15"/>
<dbReference type="EC" id="2.7.7.2" evidence="15"/>
<keyword evidence="8 15" id="KW-0547">Nucleotide-binding</keyword>
<dbReference type="Gene3D" id="2.40.30.30">
    <property type="entry name" value="Riboflavin kinase-like"/>
    <property type="match status" value="1"/>
</dbReference>
<reference evidence="18" key="1">
    <citation type="submission" date="2016-10" db="EMBL/GenBank/DDBJ databases">
        <authorList>
            <person name="Varghese N."/>
            <person name="Submissions S."/>
        </authorList>
    </citation>
    <scope>NUCLEOTIDE SEQUENCE [LARGE SCALE GENOMIC DNA]</scope>
    <source>
        <strain evidence="18">DSM 25751</strain>
    </source>
</reference>
<dbReference type="FunFam" id="3.40.50.620:FF:000021">
    <property type="entry name" value="Riboflavin biosynthesis protein"/>
    <property type="match status" value="1"/>
</dbReference>
<evidence type="ECO:0000256" key="10">
    <source>
        <dbReference type="ARBA" id="ARBA00022827"/>
    </source>
</evidence>
<proteinExistence type="inferred from homology"/>
<evidence type="ECO:0000256" key="4">
    <source>
        <dbReference type="ARBA" id="ARBA00022630"/>
    </source>
</evidence>
<comment type="catalytic activity">
    <reaction evidence="14 15">
        <text>FMN + ATP + H(+) = FAD + diphosphate</text>
        <dbReference type="Rhea" id="RHEA:17237"/>
        <dbReference type="ChEBI" id="CHEBI:15378"/>
        <dbReference type="ChEBI" id="CHEBI:30616"/>
        <dbReference type="ChEBI" id="CHEBI:33019"/>
        <dbReference type="ChEBI" id="CHEBI:57692"/>
        <dbReference type="ChEBI" id="CHEBI:58210"/>
        <dbReference type="EC" id="2.7.7.2"/>
    </reaction>
</comment>
<comment type="pathway">
    <text evidence="2 15">Cofactor biosynthesis; FAD biosynthesis; FAD from FMN: step 1/1.</text>
</comment>
<evidence type="ECO:0000256" key="7">
    <source>
        <dbReference type="ARBA" id="ARBA00022695"/>
    </source>
</evidence>
<evidence type="ECO:0000256" key="6">
    <source>
        <dbReference type="ARBA" id="ARBA00022679"/>
    </source>
</evidence>
<sequence>MIIKKIHHPYTKEDIINEKIVLVLGFFDGVHKGHQAVISKGVEIAKNKGLKCAVMTFNRHPAFVYRRFDPDKHTYLTPLERKEEVIRDLNVDILYEVDFTARFGQLSPQDFVDQYIVDWHAEVVVAGFDYTYGKAAEANMNTMATYAKKRFEIVKVEKKVDAEEKISSTRIRTYISEGDITQANKLLGYIYETSGFVVHGDARGRELGYPTANIHPDPYVTIPRKGVYAVKFWVDGEWLDGMASIGYNPTFGDRPNYSIEVHVFDYKEDIYGEDVKIKWVDYLRDEIKFDSVEELIKKLKQDEHDIREILSKVKINQI</sequence>
<dbReference type="SUPFAM" id="SSF82114">
    <property type="entry name" value="Riboflavin kinase-like"/>
    <property type="match status" value="1"/>
</dbReference>
<dbReference type="SMART" id="SM00904">
    <property type="entry name" value="Flavokinase"/>
    <property type="match status" value="1"/>
</dbReference>
<dbReference type="Pfam" id="PF01687">
    <property type="entry name" value="Flavokinase"/>
    <property type="match status" value="1"/>
</dbReference>
<evidence type="ECO:0000256" key="1">
    <source>
        <dbReference type="ARBA" id="ARBA00002121"/>
    </source>
</evidence>
<dbReference type="RefSeq" id="WP_091631861.1">
    <property type="nucleotide sequence ID" value="NZ_FNYW01000001.1"/>
</dbReference>
<keyword evidence="12" id="KW-0511">Multifunctional enzyme</keyword>
<dbReference type="STRING" id="1130080.SAMN04488113_101120"/>
<dbReference type="GO" id="GO:0009231">
    <property type="term" value="P:riboflavin biosynthetic process"/>
    <property type="evidence" value="ECO:0007669"/>
    <property type="project" value="InterPro"/>
</dbReference>
<dbReference type="Pfam" id="PF06574">
    <property type="entry name" value="FAD_syn"/>
    <property type="match status" value="1"/>
</dbReference>
<accession>A0A1H6QZR7</accession>
<dbReference type="GO" id="GO:0006747">
    <property type="term" value="P:FAD biosynthetic process"/>
    <property type="evidence" value="ECO:0007669"/>
    <property type="project" value="UniProtKB-UniRule"/>
</dbReference>
<dbReference type="GO" id="GO:0005524">
    <property type="term" value="F:ATP binding"/>
    <property type="evidence" value="ECO:0007669"/>
    <property type="project" value="UniProtKB-UniRule"/>
</dbReference>
<name>A0A1H6QZR7_9LACT</name>
<keyword evidence="10 15" id="KW-0274">FAD</keyword>
<dbReference type="PIRSF" id="PIRSF004491">
    <property type="entry name" value="FAD_Synth"/>
    <property type="match status" value="1"/>
</dbReference>
<dbReference type="GO" id="GO:0008531">
    <property type="term" value="F:riboflavin kinase activity"/>
    <property type="evidence" value="ECO:0007669"/>
    <property type="project" value="UniProtKB-UniRule"/>
</dbReference>
<keyword evidence="7 15" id="KW-0548">Nucleotidyltransferase</keyword>
<keyword evidence="6 15" id="KW-0808">Transferase</keyword>
<organism evidence="17 18">
    <name type="scientific">Alkalibacterium gilvum</name>
    <dbReference type="NCBI Taxonomy" id="1130080"/>
    <lineage>
        <taxon>Bacteria</taxon>
        <taxon>Bacillati</taxon>
        <taxon>Bacillota</taxon>
        <taxon>Bacilli</taxon>
        <taxon>Lactobacillales</taxon>
        <taxon>Carnobacteriaceae</taxon>
        <taxon>Alkalibacterium</taxon>
    </lineage>
</organism>
<dbReference type="UniPathway" id="UPA00277">
    <property type="reaction ID" value="UER00407"/>
</dbReference>
<dbReference type="SUPFAM" id="SSF52374">
    <property type="entry name" value="Nucleotidylyl transferase"/>
    <property type="match status" value="1"/>
</dbReference>
<dbReference type="PANTHER" id="PTHR22749:SF6">
    <property type="entry name" value="RIBOFLAVIN KINASE"/>
    <property type="match status" value="1"/>
</dbReference>
<comment type="similarity">
    <text evidence="15">Belongs to the ribF family.</text>
</comment>
<dbReference type="FunFam" id="2.40.30.30:FF:000003">
    <property type="entry name" value="Riboflavin biosynthesis protein"/>
    <property type="match status" value="1"/>
</dbReference>
<dbReference type="UniPathway" id="UPA00276">
    <property type="reaction ID" value="UER00406"/>
</dbReference>
<keyword evidence="11 15" id="KW-0067">ATP-binding</keyword>
<evidence type="ECO:0000256" key="11">
    <source>
        <dbReference type="ARBA" id="ARBA00022840"/>
    </source>
</evidence>
<dbReference type="Gene3D" id="3.40.50.620">
    <property type="entry name" value="HUPs"/>
    <property type="match status" value="1"/>
</dbReference>
<comment type="catalytic activity">
    <reaction evidence="13 15">
        <text>riboflavin + ATP = FMN + ADP + H(+)</text>
        <dbReference type="Rhea" id="RHEA:14357"/>
        <dbReference type="ChEBI" id="CHEBI:15378"/>
        <dbReference type="ChEBI" id="CHEBI:30616"/>
        <dbReference type="ChEBI" id="CHEBI:57986"/>
        <dbReference type="ChEBI" id="CHEBI:58210"/>
        <dbReference type="ChEBI" id="CHEBI:456216"/>
        <dbReference type="EC" id="2.7.1.26"/>
    </reaction>
</comment>